<evidence type="ECO:0000313" key="2">
    <source>
        <dbReference type="EMBL" id="KAF3537076.1"/>
    </source>
</evidence>
<sequence length="104" mass="11129">MLQGTKALDCVSSPMMAEAIAIRSDLFHALDEAGFSQICIKSDCQALVAAISSKRHPGDLYGISRDIEHLSSCFSSISFSIISRNLNSLADSLAKSVLYSVSTN</sequence>
<dbReference type="AlphaFoldDB" id="A0A8S9Q5N6"/>
<dbReference type="Pfam" id="PF13456">
    <property type="entry name" value="RVT_3"/>
    <property type="match status" value="1"/>
</dbReference>
<dbReference type="EMBL" id="QGKX02001290">
    <property type="protein sequence ID" value="KAF3537076.1"/>
    <property type="molecule type" value="Genomic_DNA"/>
</dbReference>
<evidence type="ECO:0000313" key="3">
    <source>
        <dbReference type="Proteomes" id="UP000712600"/>
    </source>
</evidence>
<dbReference type="PANTHER" id="PTHR47074">
    <property type="entry name" value="BNAC02G40300D PROTEIN"/>
    <property type="match status" value="1"/>
</dbReference>
<comment type="caution">
    <text evidence="2">The sequence shown here is derived from an EMBL/GenBank/DDBJ whole genome shotgun (WGS) entry which is preliminary data.</text>
</comment>
<dbReference type="GO" id="GO:0003676">
    <property type="term" value="F:nucleic acid binding"/>
    <property type="evidence" value="ECO:0007669"/>
    <property type="project" value="InterPro"/>
</dbReference>
<reference evidence="2" key="1">
    <citation type="submission" date="2019-12" db="EMBL/GenBank/DDBJ databases">
        <title>Genome sequencing and annotation of Brassica cretica.</title>
        <authorList>
            <person name="Studholme D.J."/>
            <person name="Sarris P."/>
        </authorList>
    </citation>
    <scope>NUCLEOTIDE SEQUENCE</scope>
    <source>
        <strain evidence="2">PFS-109/04</strain>
        <tissue evidence="2">Leaf</tissue>
    </source>
</reference>
<feature type="domain" description="RNase H type-1" evidence="1">
    <location>
        <begin position="5"/>
        <end position="96"/>
    </location>
</feature>
<dbReference type="InterPro" id="IPR036397">
    <property type="entry name" value="RNaseH_sf"/>
</dbReference>
<dbReference type="InterPro" id="IPR012337">
    <property type="entry name" value="RNaseH-like_sf"/>
</dbReference>
<organism evidence="2 3">
    <name type="scientific">Brassica cretica</name>
    <name type="common">Mustard</name>
    <dbReference type="NCBI Taxonomy" id="69181"/>
    <lineage>
        <taxon>Eukaryota</taxon>
        <taxon>Viridiplantae</taxon>
        <taxon>Streptophyta</taxon>
        <taxon>Embryophyta</taxon>
        <taxon>Tracheophyta</taxon>
        <taxon>Spermatophyta</taxon>
        <taxon>Magnoliopsida</taxon>
        <taxon>eudicotyledons</taxon>
        <taxon>Gunneridae</taxon>
        <taxon>Pentapetalae</taxon>
        <taxon>rosids</taxon>
        <taxon>malvids</taxon>
        <taxon>Brassicales</taxon>
        <taxon>Brassicaceae</taxon>
        <taxon>Brassiceae</taxon>
        <taxon>Brassica</taxon>
    </lineage>
</organism>
<dbReference type="PANTHER" id="PTHR47074:SF49">
    <property type="entry name" value="POLYNUCLEOTIDYL TRANSFERASE, RIBONUCLEASE H-LIKE SUPERFAMILY PROTEIN"/>
    <property type="match status" value="1"/>
</dbReference>
<name>A0A8S9Q5N6_BRACR</name>
<dbReference type="InterPro" id="IPR052929">
    <property type="entry name" value="RNase_H-like_EbsB-rel"/>
</dbReference>
<protein>
    <recommendedName>
        <fullName evidence="1">RNase H type-1 domain-containing protein</fullName>
    </recommendedName>
</protein>
<dbReference type="Gene3D" id="3.30.420.10">
    <property type="entry name" value="Ribonuclease H-like superfamily/Ribonuclease H"/>
    <property type="match status" value="1"/>
</dbReference>
<proteinExistence type="predicted"/>
<accession>A0A8S9Q5N6</accession>
<gene>
    <name evidence="2" type="ORF">F2Q69_00024158</name>
</gene>
<evidence type="ECO:0000259" key="1">
    <source>
        <dbReference type="Pfam" id="PF13456"/>
    </source>
</evidence>
<dbReference type="Proteomes" id="UP000712600">
    <property type="component" value="Unassembled WGS sequence"/>
</dbReference>
<dbReference type="InterPro" id="IPR002156">
    <property type="entry name" value="RNaseH_domain"/>
</dbReference>
<dbReference type="SUPFAM" id="SSF53098">
    <property type="entry name" value="Ribonuclease H-like"/>
    <property type="match status" value="1"/>
</dbReference>
<dbReference type="GO" id="GO:0004523">
    <property type="term" value="F:RNA-DNA hybrid ribonuclease activity"/>
    <property type="evidence" value="ECO:0007669"/>
    <property type="project" value="InterPro"/>
</dbReference>